<protein>
    <submittedName>
        <fullName evidence="1">Uncharacterized protein</fullName>
    </submittedName>
</protein>
<keyword evidence="2" id="KW-1185">Reference proteome</keyword>
<comment type="caution">
    <text evidence="1">The sequence shown here is derived from an EMBL/GenBank/DDBJ whole genome shotgun (WGS) entry which is preliminary data.</text>
</comment>
<reference evidence="1" key="1">
    <citation type="submission" date="2019-11" db="EMBL/GenBank/DDBJ databases">
        <authorList>
            <person name="Liu Y."/>
            <person name="Hou J."/>
            <person name="Li T.-Q."/>
            <person name="Guan C.-H."/>
            <person name="Wu X."/>
            <person name="Wu H.-Z."/>
            <person name="Ling F."/>
            <person name="Zhang R."/>
            <person name="Shi X.-G."/>
            <person name="Ren J.-P."/>
            <person name="Chen E.-F."/>
            <person name="Sun J.-M."/>
        </authorList>
    </citation>
    <scope>NUCLEOTIDE SEQUENCE</scope>
    <source>
        <strain evidence="1">Adult_tree_wgs_1</strain>
        <tissue evidence="1">Leaves</tissue>
    </source>
</reference>
<organism evidence="1 2">
    <name type="scientific">Rhododendron simsii</name>
    <name type="common">Sims's rhododendron</name>
    <dbReference type="NCBI Taxonomy" id="118357"/>
    <lineage>
        <taxon>Eukaryota</taxon>
        <taxon>Viridiplantae</taxon>
        <taxon>Streptophyta</taxon>
        <taxon>Embryophyta</taxon>
        <taxon>Tracheophyta</taxon>
        <taxon>Spermatophyta</taxon>
        <taxon>Magnoliopsida</taxon>
        <taxon>eudicotyledons</taxon>
        <taxon>Gunneridae</taxon>
        <taxon>Pentapetalae</taxon>
        <taxon>asterids</taxon>
        <taxon>Ericales</taxon>
        <taxon>Ericaceae</taxon>
        <taxon>Ericoideae</taxon>
        <taxon>Rhodoreae</taxon>
        <taxon>Rhododendron</taxon>
    </lineage>
</organism>
<dbReference type="Gene3D" id="3.30.559.10">
    <property type="entry name" value="Chloramphenicol acetyltransferase-like domain"/>
    <property type="match status" value="1"/>
</dbReference>
<name>A0A834H0H4_RHOSS</name>
<accession>A0A834H0H4</accession>
<proteinExistence type="predicted"/>
<dbReference type="Proteomes" id="UP000626092">
    <property type="component" value="Unassembled WGS sequence"/>
</dbReference>
<sequence>MGMCWEAQRTGYLIGRSCWDSKSTPIKIEEIAIDETRAVSLTESRDAESGIEVGLVLPRAQMNAFGSIFRKGLNSDRLE</sequence>
<dbReference type="OrthoDB" id="1862401at2759"/>
<evidence type="ECO:0000313" key="2">
    <source>
        <dbReference type="Proteomes" id="UP000626092"/>
    </source>
</evidence>
<gene>
    <name evidence="1" type="ORF">RHSIM_Rhsim04G0062400</name>
</gene>
<dbReference type="AlphaFoldDB" id="A0A834H0H4"/>
<evidence type="ECO:0000313" key="1">
    <source>
        <dbReference type="EMBL" id="KAF7144766.1"/>
    </source>
</evidence>
<dbReference type="InterPro" id="IPR023213">
    <property type="entry name" value="CAT-like_dom_sf"/>
</dbReference>
<dbReference type="EMBL" id="WJXA01000004">
    <property type="protein sequence ID" value="KAF7144766.1"/>
    <property type="molecule type" value="Genomic_DNA"/>
</dbReference>